<comment type="cofactor">
    <cofactor evidence="1 4">
        <name>Mg(2+)</name>
        <dbReference type="ChEBI" id="CHEBI:18420"/>
    </cofactor>
</comment>
<comment type="similarity">
    <text evidence="2 4">Belongs to the terpene synthase family.</text>
</comment>
<dbReference type="EC" id="4.2.3.-" evidence="4"/>
<dbReference type="EMBL" id="WIGO01000115">
    <property type="protein sequence ID" value="KAF6828913.1"/>
    <property type="molecule type" value="Genomic_DNA"/>
</dbReference>
<dbReference type="Proteomes" id="UP000654918">
    <property type="component" value="Unassembled WGS sequence"/>
</dbReference>
<feature type="coiled-coil region" evidence="5">
    <location>
        <begin position="39"/>
        <end position="66"/>
    </location>
</feature>
<name>A0A8H6KCS8_9PEZI</name>
<dbReference type="AlphaFoldDB" id="A0A8H6KCS8"/>
<dbReference type="Pfam" id="PF19086">
    <property type="entry name" value="Terpene_syn_C_2"/>
    <property type="match status" value="1"/>
</dbReference>
<evidence type="ECO:0000313" key="7">
    <source>
        <dbReference type="Proteomes" id="UP000654918"/>
    </source>
</evidence>
<evidence type="ECO:0000256" key="5">
    <source>
        <dbReference type="SAM" id="Coils"/>
    </source>
</evidence>
<dbReference type="SUPFAM" id="SSF48576">
    <property type="entry name" value="Terpenoid synthases"/>
    <property type="match status" value="1"/>
</dbReference>
<evidence type="ECO:0000313" key="6">
    <source>
        <dbReference type="EMBL" id="KAF6828913.1"/>
    </source>
</evidence>
<keyword evidence="4" id="KW-0479">Metal-binding</keyword>
<evidence type="ECO:0000256" key="2">
    <source>
        <dbReference type="ARBA" id="ARBA00006333"/>
    </source>
</evidence>
<accession>A0A8H6KCS8</accession>
<keyword evidence="5" id="KW-0175">Coiled coil</keyword>
<sequence>MTHSNDSRDLARRLDGQTMVIPDLRQMMSHWPSGKNAHCAEIEAMIRELLDQSAEANDRANVEEANPALLTSCFWPDASLERLTTLAMMVIWQGRLDDAIEALEYENSERAQELRTQTNEYVGQYLLLPDAAQPPPTTSAMAGFRQVAQAVRRHYDGDQRKALKASLSAYIDSTAHETRYIQSGDVPTNRYYRFVRPRTAGSGPLCALAEFASGTQLSSEVTKASSSSPYKLMLDSVSIIVGLTNDLLSLGKELRKNRTFSIVPILLWNGDHGGLEEVVEHVVGQIEKAVKDFDVCEGRLLNLYLSEADQIKQAAATLKTICTGNLTWSLQSRRYGVGEPGPDGSITMELKAA</sequence>
<dbReference type="GO" id="GO:0008299">
    <property type="term" value="P:isoprenoid biosynthetic process"/>
    <property type="evidence" value="ECO:0007669"/>
    <property type="project" value="UniProtKB-ARBA"/>
</dbReference>
<dbReference type="InterPro" id="IPR008949">
    <property type="entry name" value="Isoprenoid_synthase_dom_sf"/>
</dbReference>
<dbReference type="SFLD" id="SFLDS00005">
    <property type="entry name" value="Isoprenoid_Synthase_Type_I"/>
    <property type="match status" value="1"/>
</dbReference>
<organism evidence="6 7">
    <name type="scientific">Colletotrichum plurivorum</name>
    <dbReference type="NCBI Taxonomy" id="2175906"/>
    <lineage>
        <taxon>Eukaryota</taxon>
        <taxon>Fungi</taxon>
        <taxon>Dikarya</taxon>
        <taxon>Ascomycota</taxon>
        <taxon>Pezizomycotina</taxon>
        <taxon>Sordariomycetes</taxon>
        <taxon>Hypocreomycetidae</taxon>
        <taxon>Glomerellales</taxon>
        <taxon>Glomerellaceae</taxon>
        <taxon>Colletotrichum</taxon>
        <taxon>Colletotrichum orchidearum species complex</taxon>
    </lineage>
</organism>
<evidence type="ECO:0000256" key="1">
    <source>
        <dbReference type="ARBA" id="ARBA00001946"/>
    </source>
</evidence>
<dbReference type="GO" id="GO:0046872">
    <property type="term" value="F:metal ion binding"/>
    <property type="evidence" value="ECO:0007669"/>
    <property type="project" value="UniProtKB-KW"/>
</dbReference>
<dbReference type="PANTHER" id="PTHR35201">
    <property type="entry name" value="TERPENE SYNTHASE"/>
    <property type="match status" value="1"/>
</dbReference>
<protein>
    <recommendedName>
        <fullName evidence="4">Terpene synthase</fullName>
        <ecNumber evidence="4">4.2.3.-</ecNumber>
    </recommendedName>
</protein>
<dbReference type="SFLD" id="SFLDG01020">
    <property type="entry name" value="Terpene_Cyclase_Like_2"/>
    <property type="match status" value="1"/>
</dbReference>
<keyword evidence="7" id="KW-1185">Reference proteome</keyword>
<evidence type="ECO:0000256" key="3">
    <source>
        <dbReference type="ARBA" id="ARBA00022842"/>
    </source>
</evidence>
<keyword evidence="4" id="KW-0456">Lyase</keyword>
<dbReference type="InterPro" id="IPR034686">
    <property type="entry name" value="Terpene_cyclase-like_2"/>
</dbReference>
<gene>
    <name evidence="6" type="ORF">CPLU01_08239</name>
</gene>
<dbReference type="PANTHER" id="PTHR35201:SF4">
    <property type="entry name" value="BETA-PINACENE SYNTHASE-RELATED"/>
    <property type="match status" value="1"/>
</dbReference>
<reference evidence="6" key="1">
    <citation type="journal article" date="2020" name="Phytopathology">
        <title>Genome Sequence Resources of Colletotrichum truncatum, C. plurivorum, C. musicola, and C. sojae: Four Species Pathogenic to Soybean (Glycine max).</title>
        <authorList>
            <person name="Rogerio F."/>
            <person name="Boufleur T.R."/>
            <person name="Ciampi-Guillardi M."/>
            <person name="Sukno S.A."/>
            <person name="Thon M.R."/>
            <person name="Massola Junior N.S."/>
            <person name="Baroncelli R."/>
        </authorList>
    </citation>
    <scope>NUCLEOTIDE SEQUENCE</scope>
    <source>
        <strain evidence="6">LFN00145</strain>
    </source>
</reference>
<comment type="caution">
    <text evidence="6">The sequence shown here is derived from an EMBL/GenBank/DDBJ whole genome shotgun (WGS) entry which is preliminary data.</text>
</comment>
<keyword evidence="3 4" id="KW-0460">Magnesium</keyword>
<dbReference type="Gene3D" id="1.10.600.10">
    <property type="entry name" value="Farnesyl Diphosphate Synthase"/>
    <property type="match status" value="1"/>
</dbReference>
<dbReference type="GO" id="GO:0010333">
    <property type="term" value="F:terpene synthase activity"/>
    <property type="evidence" value="ECO:0007669"/>
    <property type="project" value="InterPro"/>
</dbReference>
<evidence type="ECO:0000256" key="4">
    <source>
        <dbReference type="RuleBase" id="RU366034"/>
    </source>
</evidence>
<proteinExistence type="inferred from homology"/>